<evidence type="ECO:0000313" key="1">
    <source>
        <dbReference type="EMBL" id="GED28735.1"/>
    </source>
</evidence>
<gene>
    <name evidence="1" type="ORF">BAG01nite_48370</name>
</gene>
<name>A0ABQ0SZT4_9BACL</name>
<comment type="caution">
    <text evidence="1">The sequence shown here is derived from an EMBL/GenBank/DDBJ whole genome shotgun (WGS) entry which is preliminary data.</text>
</comment>
<evidence type="ECO:0000313" key="2">
    <source>
        <dbReference type="Proteomes" id="UP000317180"/>
    </source>
</evidence>
<accession>A0ABQ0SZT4</accession>
<keyword evidence="2" id="KW-1185">Reference proteome</keyword>
<reference evidence="1 2" key="1">
    <citation type="submission" date="2019-06" db="EMBL/GenBank/DDBJ databases">
        <title>Whole genome shotgun sequence of Brevibacillus agri NBRC 15538.</title>
        <authorList>
            <person name="Hosoyama A."/>
            <person name="Uohara A."/>
            <person name="Ohji S."/>
            <person name="Ichikawa N."/>
        </authorList>
    </citation>
    <scope>NUCLEOTIDE SEQUENCE [LARGE SCALE GENOMIC DNA]</scope>
    <source>
        <strain evidence="1 2">NBRC 15538</strain>
    </source>
</reference>
<dbReference type="EMBL" id="BJOD01000098">
    <property type="protein sequence ID" value="GED28735.1"/>
    <property type="molecule type" value="Genomic_DNA"/>
</dbReference>
<dbReference type="RefSeq" id="WP_242507413.1">
    <property type="nucleotide sequence ID" value="NZ_BJOD01000098.1"/>
</dbReference>
<dbReference type="GeneID" id="82813983"/>
<sequence length="440" mass="50395">MNQPRAYGTFIKRGDHTYRTTAYIQWGQSEMSIGACLLLNPGSADFNKINPDLIEKLNISFKAEGEITPDPTMDQLILLVEEIYGKDKPVSGRFHIYNLFNLQNSKSTNAVDQFESLVTSGEYDITASLISLQELQMHPWLLLGWGVDHKAGWKNLKRIKEKWLSLIGQSKVPTFGKKHKDSNNYYHPCPLIPTHRPTMLNELLSLYKQKFGKQRFPVYATKPNLFVDSQPVEECDDFDFGWFRTAANPESIVRAFSHLRIKEGYKLRAYQYTDGANGNGIVWALPVDTELPDPNECQRLEEHFLSAPKPSFALADFMQAIDGDRTPLSYLQASIVFHELHEFGAMWHGTSWGRDIILPLTDDQKSHYGHYEWEMIEDEPEIIEPHFYYDVEGNPVIVFHTINDIGTTTFNRYVHTFSKNDYTAHVERTCIATAGGGIIF</sequence>
<protein>
    <submittedName>
        <fullName evidence="1">Uncharacterized protein</fullName>
    </submittedName>
</protein>
<proteinExistence type="predicted"/>
<dbReference type="Proteomes" id="UP000317180">
    <property type="component" value="Unassembled WGS sequence"/>
</dbReference>
<organism evidence="1 2">
    <name type="scientific">Brevibacillus agri</name>
    <dbReference type="NCBI Taxonomy" id="51101"/>
    <lineage>
        <taxon>Bacteria</taxon>
        <taxon>Bacillati</taxon>
        <taxon>Bacillota</taxon>
        <taxon>Bacilli</taxon>
        <taxon>Bacillales</taxon>
        <taxon>Paenibacillaceae</taxon>
        <taxon>Brevibacillus</taxon>
    </lineage>
</organism>